<reference evidence="6" key="1">
    <citation type="submission" date="2021-12" db="EMBL/GenBank/DDBJ databases">
        <authorList>
            <person name="King R."/>
        </authorList>
    </citation>
    <scope>NUCLEOTIDE SEQUENCE</scope>
</reference>
<dbReference type="EMBL" id="OU963867">
    <property type="protein sequence ID" value="CAH0392361.1"/>
    <property type="molecule type" value="Genomic_DNA"/>
</dbReference>
<sequence>MSGERRAMPISQTSENTSFRNLLEDVDQVETHLDLLEPPYNPNGISNLLLDYDHNADRFRQHSLIDDNVAQVNTPYPTPQFIKHVDNEAYERQNYYNYCVPNDKRNYEGVRFAAPREALSPEFVAPLKNQTVTIGRDATFECHIRNLGGYRIGWVYVNTREIQAIHDHVITPNPRVSVSQQNNKTWSLHIKEVEERDRGLYMCQINTDPMQDQMAYLNVVVPPDIVDDGTSSDQNVNEGGNVWLTCKAKGFPKPTITWKREHGDEISIKDSSDMKIHKCLGLAKECSVLKGRV</sequence>
<evidence type="ECO:0000256" key="3">
    <source>
        <dbReference type="ARBA" id="ARBA00023157"/>
    </source>
</evidence>
<dbReference type="GO" id="GO:0043005">
    <property type="term" value="C:neuron projection"/>
    <property type="evidence" value="ECO:0007669"/>
    <property type="project" value="TreeGrafter"/>
</dbReference>
<dbReference type="InterPro" id="IPR013783">
    <property type="entry name" value="Ig-like_fold"/>
</dbReference>
<evidence type="ECO:0000256" key="2">
    <source>
        <dbReference type="ARBA" id="ARBA00022737"/>
    </source>
</evidence>
<dbReference type="Proteomes" id="UP001152759">
    <property type="component" value="Chromosome 6"/>
</dbReference>
<dbReference type="SMART" id="SM00409">
    <property type="entry name" value="IG"/>
    <property type="match status" value="1"/>
</dbReference>
<evidence type="ECO:0000259" key="5">
    <source>
        <dbReference type="PROSITE" id="PS50835"/>
    </source>
</evidence>
<dbReference type="PROSITE" id="PS50835">
    <property type="entry name" value="IG_LIKE"/>
    <property type="match status" value="2"/>
</dbReference>
<dbReference type="InterPro" id="IPR013098">
    <property type="entry name" value="Ig_I-set"/>
</dbReference>
<accession>A0A9P0F702</accession>
<dbReference type="InterPro" id="IPR003599">
    <property type="entry name" value="Ig_sub"/>
</dbReference>
<dbReference type="AlphaFoldDB" id="A0A9P0F702"/>
<dbReference type="SUPFAM" id="SSF48726">
    <property type="entry name" value="Immunoglobulin"/>
    <property type="match status" value="2"/>
</dbReference>
<protein>
    <recommendedName>
        <fullName evidence="5">Ig-like domain-containing protein</fullName>
    </recommendedName>
</protein>
<keyword evidence="3" id="KW-1015">Disulfide bond</keyword>
<dbReference type="InterPro" id="IPR007110">
    <property type="entry name" value="Ig-like_dom"/>
</dbReference>
<dbReference type="SMART" id="SM00408">
    <property type="entry name" value="IGc2"/>
    <property type="match status" value="2"/>
</dbReference>
<dbReference type="Pfam" id="PF07679">
    <property type="entry name" value="I-set"/>
    <property type="match status" value="1"/>
</dbReference>
<feature type="domain" description="Ig-like" evidence="5">
    <location>
        <begin position="223"/>
        <end position="261"/>
    </location>
</feature>
<evidence type="ECO:0000313" key="7">
    <source>
        <dbReference type="Proteomes" id="UP001152759"/>
    </source>
</evidence>
<name>A0A9P0F702_BEMTA</name>
<dbReference type="InterPro" id="IPR051170">
    <property type="entry name" value="Neural/epithelial_adhesion"/>
</dbReference>
<organism evidence="6 7">
    <name type="scientific">Bemisia tabaci</name>
    <name type="common">Sweetpotato whitefly</name>
    <name type="synonym">Aleurodes tabaci</name>
    <dbReference type="NCBI Taxonomy" id="7038"/>
    <lineage>
        <taxon>Eukaryota</taxon>
        <taxon>Metazoa</taxon>
        <taxon>Ecdysozoa</taxon>
        <taxon>Arthropoda</taxon>
        <taxon>Hexapoda</taxon>
        <taxon>Insecta</taxon>
        <taxon>Pterygota</taxon>
        <taxon>Neoptera</taxon>
        <taxon>Paraneoptera</taxon>
        <taxon>Hemiptera</taxon>
        <taxon>Sternorrhyncha</taxon>
        <taxon>Aleyrodoidea</taxon>
        <taxon>Aleyrodidae</taxon>
        <taxon>Aleyrodinae</taxon>
        <taxon>Bemisia</taxon>
    </lineage>
</organism>
<keyword evidence="1" id="KW-0732">Signal</keyword>
<dbReference type="InterPro" id="IPR003598">
    <property type="entry name" value="Ig_sub2"/>
</dbReference>
<gene>
    <name evidence="6" type="ORF">BEMITA_LOCUS10887</name>
</gene>
<keyword evidence="2" id="KW-0677">Repeat</keyword>
<dbReference type="Gene3D" id="2.60.40.10">
    <property type="entry name" value="Immunoglobulins"/>
    <property type="match status" value="2"/>
</dbReference>
<dbReference type="InterPro" id="IPR036179">
    <property type="entry name" value="Ig-like_dom_sf"/>
</dbReference>
<dbReference type="PANTHER" id="PTHR12231">
    <property type="entry name" value="CTX-RELATED TYPE I TRANSMEMBRANE PROTEIN"/>
    <property type="match status" value="1"/>
</dbReference>
<feature type="domain" description="Ig-like" evidence="5">
    <location>
        <begin position="121"/>
        <end position="218"/>
    </location>
</feature>
<evidence type="ECO:0000256" key="1">
    <source>
        <dbReference type="ARBA" id="ARBA00022729"/>
    </source>
</evidence>
<evidence type="ECO:0000313" key="6">
    <source>
        <dbReference type="EMBL" id="CAH0392361.1"/>
    </source>
</evidence>
<keyword evidence="4" id="KW-0393">Immunoglobulin domain</keyword>
<evidence type="ECO:0000256" key="4">
    <source>
        <dbReference type="ARBA" id="ARBA00023319"/>
    </source>
</evidence>
<dbReference type="PANTHER" id="PTHR12231:SF255">
    <property type="entry name" value="DPR-INTERACTING PROTEIN ALPHA, ISOFORM A"/>
    <property type="match status" value="1"/>
</dbReference>
<dbReference type="Pfam" id="PF13927">
    <property type="entry name" value="Ig_3"/>
    <property type="match status" value="1"/>
</dbReference>
<keyword evidence="7" id="KW-1185">Reference proteome</keyword>
<proteinExistence type="predicted"/>